<dbReference type="Proteomes" id="UP000051302">
    <property type="component" value="Unassembled WGS sequence"/>
</dbReference>
<evidence type="ECO:0000313" key="6">
    <source>
        <dbReference type="EMBL" id="KRM18063.1"/>
    </source>
</evidence>
<keyword evidence="7" id="KW-1185">Reference proteome</keyword>
<dbReference type="PATRIC" id="fig|1423774.3.peg.1939"/>
<keyword evidence="3" id="KW-0479">Metal-binding</keyword>
<evidence type="ECO:0000256" key="1">
    <source>
        <dbReference type="ARBA" id="ARBA00001946"/>
    </source>
</evidence>
<dbReference type="InterPro" id="IPR006439">
    <property type="entry name" value="HAD-SF_hydro_IA"/>
</dbReference>
<keyword evidence="4" id="KW-0460">Magnesium</keyword>
<dbReference type="STRING" id="1423774.FD31_GL001865"/>
<comment type="similarity">
    <text evidence="2">Belongs to the HAD-like hydrolase superfamily. CbbY/CbbZ/Gph/YieH family.</text>
</comment>
<dbReference type="Gene3D" id="1.10.150.240">
    <property type="entry name" value="Putative phosphatase, domain 2"/>
    <property type="match status" value="1"/>
</dbReference>
<evidence type="ECO:0000256" key="5">
    <source>
        <dbReference type="ARBA" id="ARBA00023277"/>
    </source>
</evidence>
<dbReference type="Pfam" id="PF13419">
    <property type="entry name" value="HAD_2"/>
    <property type="match status" value="1"/>
</dbReference>
<proteinExistence type="inferred from homology"/>
<dbReference type="InterPro" id="IPR041492">
    <property type="entry name" value="HAD_2"/>
</dbReference>
<dbReference type="PANTHER" id="PTHR46193:SF18">
    <property type="entry name" value="HEXITOL PHOSPHATASE B"/>
    <property type="match status" value="1"/>
</dbReference>
<gene>
    <name evidence="6" type="ORF">FD31_GL001865</name>
</gene>
<dbReference type="PANTHER" id="PTHR46193">
    <property type="entry name" value="6-PHOSPHOGLUCONATE PHOSPHATASE"/>
    <property type="match status" value="1"/>
</dbReference>
<dbReference type="InterPro" id="IPR023214">
    <property type="entry name" value="HAD_sf"/>
</dbReference>
<dbReference type="InterPro" id="IPR036412">
    <property type="entry name" value="HAD-like_sf"/>
</dbReference>
<dbReference type="AlphaFoldDB" id="A0A0R1WJY2"/>
<dbReference type="NCBIfam" id="TIGR01509">
    <property type="entry name" value="HAD-SF-IA-v3"/>
    <property type="match status" value="1"/>
</dbReference>
<evidence type="ECO:0000256" key="3">
    <source>
        <dbReference type="ARBA" id="ARBA00022723"/>
    </source>
</evidence>
<dbReference type="Gene3D" id="3.40.50.1000">
    <property type="entry name" value="HAD superfamily/HAD-like"/>
    <property type="match status" value="1"/>
</dbReference>
<organism evidence="6 7">
    <name type="scientific">Companilactobacillus nantensis DSM 16982</name>
    <dbReference type="NCBI Taxonomy" id="1423774"/>
    <lineage>
        <taxon>Bacteria</taxon>
        <taxon>Bacillati</taxon>
        <taxon>Bacillota</taxon>
        <taxon>Bacilli</taxon>
        <taxon>Lactobacillales</taxon>
        <taxon>Lactobacillaceae</taxon>
        <taxon>Companilactobacillus</taxon>
    </lineage>
</organism>
<comment type="cofactor">
    <cofactor evidence="1">
        <name>Mg(2+)</name>
        <dbReference type="ChEBI" id="CHEBI:18420"/>
    </cofactor>
</comment>
<reference evidence="6 7" key="1">
    <citation type="journal article" date="2015" name="Genome Announc.">
        <title>Expanding the biotechnology potential of lactobacilli through comparative genomics of 213 strains and associated genera.</title>
        <authorList>
            <person name="Sun Z."/>
            <person name="Harris H.M."/>
            <person name="McCann A."/>
            <person name="Guo C."/>
            <person name="Argimon S."/>
            <person name="Zhang W."/>
            <person name="Yang X."/>
            <person name="Jeffery I.B."/>
            <person name="Cooney J.C."/>
            <person name="Kagawa T.F."/>
            <person name="Liu W."/>
            <person name="Song Y."/>
            <person name="Salvetti E."/>
            <person name="Wrobel A."/>
            <person name="Rasinkangas P."/>
            <person name="Parkhill J."/>
            <person name="Rea M.C."/>
            <person name="O'Sullivan O."/>
            <person name="Ritari J."/>
            <person name="Douillard F.P."/>
            <person name="Paul Ross R."/>
            <person name="Yang R."/>
            <person name="Briner A.E."/>
            <person name="Felis G.E."/>
            <person name="de Vos W.M."/>
            <person name="Barrangou R."/>
            <person name="Klaenhammer T.R."/>
            <person name="Caufield P.W."/>
            <person name="Cui Y."/>
            <person name="Zhang H."/>
            <person name="O'Toole P.W."/>
        </authorList>
    </citation>
    <scope>NUCLEOTIDE SEQUENCE [LARGE SCALE GENOMIC DNA]</scope>
    <source>
        <strain evidence="6 7">DSM 16982</strain>
    </source>
</reference>
<comment type="caution">
    <text evidence="6">The sequence shown here is derived from an EMBL/GenBank/DDBJ whole genome shotgun (WGS) entry which is preliminary data.</text>
</comment>
<dbReference type="InterPro" id="IPR051600">
    <property type="entry name" value="Beta-PGM-like"/>
</dbReference>
<dbReference type="EMBL" id="AZFV01000004">
    <property type="protein sequence ID" value="KRM18063.1"/>
    <property type="molecule type" value="Genomic_DNA"/>
</dbReference>
<dbReference type="SFLD" id="SFLDG01129">
    <property type="entry name" value="C1.5:_HAD__Beta-PGM__Phosphata"/>
    <property type="match status" value="1"/>
</dbReference>
<dbReference type="SFLD" id="SFLDS00003">
    <property type="entry name" value="Haloacid_Dehalogenase"/>
    <property type="match status" value="1"/>
</dbReference>
<protein>
    <submittedName>
        <fullName evidence="6">Beta-phosphoglucomutase</fullName>
    </submittedName>
</protein>
<evidence type="ECO:0000313" key="7">
    <source>
        <dbReference type="Proteomes" id="UP000051302"/>
    </source>
</evidence>
<dbReference type="GO" id="GO:0003824">
    <property type="term" value="F:catalytic activity"/>
    <property type="evidence" value="ECO:0007669"/>
    <property type="project" value="UniProtKB-ARBA"/>
</dbReference>
<dbReference type="InterPro" id="IPR023198">
    <property type="entry name" value="PGP-like_dom2"/>
</dbReference>
<sequence length="225" mass="25714">MLIMIKAMIFDFNGTMIFDGGIQKDSWRAFLKQQFNRNMTEVEFAQHIAGRNNRHTFEYYLQRRLSDSELADISEQKEQMYRAECLRRVNEFQLVAGLPEFLDKCLKKQIQVNIATASEASNVDFFFEQLQLDRWFDRQKVALNDGNLAGKPAPDIFLHAMKNVGVNSEHSAIFEDSVSGIQAANNAQAGKVILVEDAKLASIKIPGDLRIDQMINDYQNLAVEM</sequence>
<dbReference type="GO" id="GO:0046872">
    <property type="term" value="F:metal ion binding"/>
    <property type="evidence" value="ECO:0007669"/>
    <property type="project" value="UniProtKB-KW"/>
</dbReference>
<dbReference type="SUPFAM" id="SSF56784">
    <property type="entry name" value="HAD-like"/>
    <property type="match status" value="1"/>
</dbReference>
<keyword evidence="5" id="KW-0119">Carbohydrate metabolism</keyword>
<name>A0A0R1WJY2_9LACO</name>
<accession>A0A0R1WJY2</accession>
<evidence type="ECO:0000256" key="4">
    <source>
        <dbReference type="ARBA" id="ARBA00022842"/>
    </source>
</evidence>
<dbReference type="CDD" id="cd07505">
    <property type="entry name" value="HAD_BPGM-like"/>
    <property type="match status" value="1"/>
</dbReference>
<evidence type="ECO:0000256" key="2">
    <source>
        <dbReference type="ARBA" id="ARBA00006171"/>
    </source>
</evidence>